<proteinExistence type="predicted"/>
<accession>A0A0K2U357</accession>
<name>A0A0K2U357_LEPSM</name>
<evidence type="ECO:0000313" key="1">
    <source>
        <dbReference type="EMBL" id="CDW32342.1"/>
    </source>
</evidence>
<dbReference type="AlphaFoldDB" id="A0A0K2U357"/>
<protein>
    <submittedName>
        <fullName evidence="1">Uncharacterized protein</fullName>
    </submittedName>
</protein>
<dbReference type="EMBL" id="HACA01014981">
    <property type="protein sequence ID" value="CDW32342.1"/>
    <property type="molecule type" value="Transcribed_RNA"/>
</dbReference>
<reference evidence="1" key="1">
    <citation type="submission" date="2014-05" db="EMBL/GenBank/DDBJ databases">
        <authorList>
            <person name="Chronopoulou M."/>
        </authorList>
    </citation>
    <scope>NUCLEOTIDE SEQUENCE</scope>
    <source>
        <tissue evidence="1">Whole organism</tissue>
    </source>
</reference>
<organism evidence="1">
    <name type="scientific">Lepeophtheirus salmonis</name>
    <name type="common">Salmon louse</name>
    <name type="synonym">Caligus salmonis</name>
    <dbReference type="NCBI Taxonomy" id="72036"/>
    <lineage>
        <taxon>Eukaryota</taxon>
        <taxon>Metazoa</taxon>
        <taxon>Ecdysozoa</taxon>
        <taxon>Arthropoda</taxon>
        <taxon>Crustacea</taxon>
        <taxon>Multicrustacea</taxon>
        <taxon>Hexanauplia</taxon>
        <taxon>Copepoda</taxon>
        <taxon>Siphonostomatoida</taxon>
        <taxon>Caligidae</taxon>
        <taxon>Lepeophtheirus</taxon>
    </lineage>
</organism>
<sequence length="30" mass="3257">MANPAISITFQVGKEGCEKCPEVITYKVLS</sequence>